<dbReference type="EMBL" id="JASPKY010000286">
    <property type="protein sequence ID" value="KAK9710969.1"/>
    <property type="molecule type" value="Genomic_DNA"/>
</dbReference>
<evidence type="ECO:0000256" key="1">
    <source>
        <dbReference type="ARBA" id="ARBA00004123"/>
    </source>
</evidence>
<dbReference type="InterPro" id="IPR007889">
    <property type="entry name" value="HTH_Psq"/>
</dbReference>
<proteinExistence type="predicted"/>
<feature type="domain" description="HTH psq-type" evidence="2">
    <location>
        <begin position="8"/>
        <end position="50"/>
    </location>
</feature>
<keyword evidence="4" id="KW-1185">Reference proteome</keyword>
<dbReference type="GO" id="GO:0005634">
    <property type="term" value="C:nucleus"/>
    <property type="evidence" value="ECO:0007669"/>
    <property type="project" value="UniProtKB-SubCell"/>
</dbReference>
<evidence type="ECO:0000259" key="2">
    <source>
        <dbReference type="Pfam" id="PF05225"/>
    </source>
</evidence>
<sequence>MHNTEESDEGMKSAVKAVEEKTHTITKAARLHGIPYATLCDRLKKRYPSKKIKLVRKSVLNENQETELANHILKLSNMFYELTPSKMKQLAFEYAGANQLQITF</sequence>
<keyword evidence="3" id="KW-0238">DNA-binding</keyword>
<accession>A0AAW1JZJ7</accession>
<comment type="subcellular location">
    <subcellularLocation>
        <location evidence="1">Nucleus</location>
    </subcellularLocation>
</comment>
<protein>
    <submittedName>
        <fullName evidence="3">CENP-B N-terminal DNA-binding domain</fullName>
    </submittedName>
</protein>
<comment type="caution">
    <text evidence="3">The sequence shown here is derived from an EMBL/GenBank/DDBJ whole genome shotgun (WGS) entry which is preliminary data.</text>
</comment>
<evidence type="ECO:0000313" key="4">
    <source>
        <dbReference type="Proteomes" id="UP001458880"/>
    </source>
</evidence>
<reference evidence="3 4" key="1">
    <citation type="journal article" date="2024" name="BMC Genomics">
        <title>De novo assembly and annotation of Popillia japonica's genome with initial clues to its potential as an invasive pest.</title>
        <authorList>
            <person name="Cucini C."/>
            <person name="Boschi S."/>
            <person name="Funari R."/>
            <person name="Cardaioli E."/>
            <person name="Iannotti N."/>
            <person name="Marturano G."/>
            <person name="Paoli F."/>
            <person name="Bruttini M."/>
            <person name="Carapelli A."/>
            <person name="Frati F."/>
            <person name="Nardi F."/>
        </authorList>
    </citation>
    <scope>NUCLEOTIDE SEQUENCE [LARGE SCALE GENOMIC DNA]</scope>
    <source>
        <strain evidence="3">DMR45628</strain>
    </source>
</reference>
<evidence type="ECO:0000313" key="3">
    <source>
        <dbReference type="EMBL" id="KAK9710969.1"/>
    </source>
</evidence>
<dbReference type="InterPro" id="IPR009057">
    <property type="entry name" value="Homeodomain-like_sf"/>
</dbReference>
<dbReference type="Proteomes" id="UP001458880">
    <property type="component" value="Unassembled WGS sequence"/>
</dbReference>
<organism evidence="3 4">
    <name type="scientific">Popillia japonica</name>
    <name type="common">Japanese beetle</name>
    <dbReference type="NCBI Taxonomy" id="7064"/>
    <lineage>
        <taxon>Eukaryota</taxon>
        <taxon>Metazoa</taxon>
        <taxon>Ecdysozoa</taxon>
        <taxon>Arthropoda</taxon>
        <taxon>Hexapoda</taxon>
        <taxon>Insecta</taxon>
        <taxon>Pterygota</taxon>
        <taxon>Neoptera</taxon>
        <taxon>Endopterygota</taxon>
        <taxon>Coleoptera</taxon>
        <taxon>Polyphaga</taxon>
        <taxon>Scarabaeiformia</taxon>
        <taxon>Scarabaeidae</taxon>
        <taxon>Rutelinae</taxon>
        <taxon>Popillia</taxon>
    </lineage>
</organism>
<dbReference type="Pfam" id="PF05225">
    <property type="entry name" value="HTH_psq"/>
    <property type="match status" value="1"/>
</dbReference>
<name>A0AAW1JZJ7_POPJA</name>
<gene>
    <name evidence="3" type="ORF">QE152_g25719</name>
</gene>
<dbReference type="GO" id="GO:0003677">
    <property type="term" value="F:DNA binding"/>
    <property type="evidence" value="ECO:0007669"/>
    <property type="project" value="UniProtKB-KW"/>
</dbReference>
<dbReference type="Gene3D" id="1.10.10.60">
    <property type="entry name" value="Homeodomain-like"/>
    <property type="match status" value="1"/>
</dbReference>
<dbReference type="AlphaFoldDB" id="A0AAW1JZJ7"/>
<dbReference type="SUPFAM" id="SSF46689">
    <property type="entry name" value="Homeodomain-like"/>
    <property type="match status" value="1"/>
</dbReference>